<reference evidence="3 4" key="1">
    <citation type="submission" date="2020-07" db="EMBL/GenBank/DDBJ databases">
        <title>Genomic Encyclopedia of Type Strains, Phase IV (KMG-V): Genome sequencing to study the core and pangenomes of soil and plant-associated prokaryotes.</title>
        <authorList>
            <person name="Whitman W."/>
        </authorList>
    </citation>
    <scope>NUCLEOTIDE SEQUENCE [LARGE SCALE GENOMIC DNA]</scope>
    <source>
        <strain evidence="3 4">SAS40</strain>
    </source>
</reference>
<dbReference type="EMBL" id="JACBYR010000002">
    <property type="protein sequence ID" value="NYE85333.1"/>
    <property type="molecule type" value="Genomic_DNA"/>
</dbReference>
<dbReference type="InterPro" id="IPR042100">
    <property type="entry name" value="Bug_dom1"/>
</dbReference>
<dbReference type="AlphaFoldDB" id="A0A7Y9LQ10"/>
<name>A0A7Y9LQ10_9BURK</name>
<dbReference type="PIRSF" id="PIRSF017082">
    <property type="entry name" value="YflP"/>
    <property type="match status" value="1"/>
</dbReference>
<dbReference type="InterPro" id="IPR005064">
    <property type="entry name" value="BUG"/>
</dbReference>
<feature type="signal peptide" evidence="2">
    <location>
        <begin position="1"/>
        <end position="37"/>
    </location>
</feature>
<dbReference type="RefSeq" id="WP_179589295.1">
    <property type="nucleotide sequence ID" value="NZ_JACBYR010000002.1"/>
</dbReference>
<keyword evidence="4" id="KW-1185">Reference proteome</keyword>
<dbReference type="Proteomes" id="UP000542125">
    <property type="component" value="Unassembled WGS sequence"/>
</dbReference>
<accession>A0A7Y9LQ10</accession>
<feature type="chain" id="PRO_5031308210" evidence="2">
    <location>
        <begin position="38"/>
        <end position="336"/>
    </location>
</feature>
<dbReference type="SUPFAM" id="SSF53850">
    <property type="entry name" value="Periplasmic binding protein-like II"/>
    <property type="match status" value="1"/>
</dbReference>
<evidence type="ECO:0000256" key="2">
    <source>
        <dbReference type="SAM" id="SignalP"/>
    </source>
</evidence>
<evidence type="ECO:0000313" key="3">
    <source>
        <dbReference type="EMBL" id="NYE85333.1"/>
    </source>
</evidence>
<comment type="caution">
    <text evidence="3">The sequence shown here is derived from an EMBL/GenBank/DDBJ whole genome shotgun (WGS) entry which is preliminary data.</text>
</comment>
<protein>
    <submittedName>
        <fullName evidence="3">Tripartite-type tricarboxylate transporter receptor subunit TctC</fullName>
    </submittedName>
</protein>
<comment type="similarity">
    <text evidence="1">Belongs to the UPF0065 (bug) family.</text>
</comment>
<evidence type="ECO:0000256" key="1">
    <source>
        <dbReference type="ARBA" id="ARBA00006987"/>
    </source>
</evidence>
<dbReference type="Gene3D" id="3.40.190.150">
    <property type="entry name" value="Bordetella uptake gene, domain 1"/>
    <property type="match status" value="1"/>
</dbReference>
<dbReference type="Gene3D" id="3.40.190.10">
    <property type="entry name" value="Periplasmic binding protein-like II"/>
    <property type="match status" value="1"/>
</dbReference>
<dbReference type="CDD" id="cd07012">
    <property type="entry name" value="PBP2_Bug_TTT"/>
    <property type="match status" value="1"/>
</dbReference>
<dbReference type="Pfam" id="PF03401">
    <property type="entry name" value="TctC"/>
    <property type="match status" value="1"/>
</dbReference>
<dbReference type="PANTHER" id="PTHR42928:SF5">
    <property type="entry name" value="BLR1237 PROTEIN"/>
    <property type="match status" value="1"/>
</dbReference>
<proteinExistence type="inferred from homology"/>
<sequence length="336" mass="34737">MTYAVPAVSTRHRTHRLRFATLAGALLAAAASSFAVAAYPDRPITVIISFPPAGATDVLARAIGQQLGVELKQTVVIENRPGAGGAIGLGAAARAARDGYTLHLAAVTNQAIAASIYKNQPVSLVEDFVPIAGVGNVPHAVVVPTSLPVKDVAGLIALLKAAPGKYNFASQGTGTLSHLESELFALKTGVSMTHIPYKGSVQALPELANGSSSMMFDSIPGSMALVQAGKLKFLAVASTTRVTLLPDVPTMAEAGVKGVEANNLFGFTAPKGTPKEALDTIEAALKKVLASPDLKKSLAAQGAELIYTPAEPFGQMIRQEHKTWADVVSAAKVTVE</sequence>
<evidence type="ECO:0000313" key="4">
    <source>
        <dbReference type="Proteomes" id="UP000542125"/>
    </source>
</evidence>
<organism evidence="3 4">
    <name type="scientific">Pigmentiphaga litoralis</name>
    <dbReference type="NCBI Taxonomy" id="516702"/>
    <lineage>
        <taxon>Bacteria</taxon>
        <taxon>Pseudomonadati</taxon>
        <taxon>Pseudomonadota</taxon>
        <taxon>Betaproteobacteria</taxon>
        <taxon>Burkholderiales</taxon>
        <taxon>Alcaligenaceae</taxon>
        <taxon>Pigmentiphaga</taxon>
    </lineage>
</organism>
<dbReference type="PANTHER" id="PTHR42928">
    <property type="entry name" value="TRICARBOXYLATE-BINDING PROTEIN"/>
    <property type="match status" value="1"/>
</dbReference>
<keyword evidence="3" id="KW-0675">Receptor</keyword>
<gene>
    <name evidence="3" type="ORF">FHW18_004640</name>
</gene>
<keyword evidence="2" id="KW-0732">Signal</keyword>